<organism evidence="3 4">
    <name type="scientific">Methylobrevis albus</name>
    <dbReference type="NCBI Taxonomy" id="2793297"/>
    <lineage>
        <taxon>Bacteria</taxon>
        <taxon>Pseudomonadati</taxon>
        <taxon>Pseudomonadota</taxon>
        <taxon>Alphaproteobacteria</taxon>
        <taxon>Hyphomicrobiales</taxon>
        <taxon>Pleomorphomonadaceae</taxon>
        <taxon>Methylobrevis</taxon>
    </lineage>
</organism>
<dbReference type="EMBL" id="JADZLT010000050">
    <property type="protein sequence ID" value="MBH0238303.1"/>
    <property type="molecule type" value="Genomic_DNA"/>
</dbReference>
<evidence type="ECO:0000256" key="1">
    <source>
        <dbReference type="SAM" id="MobiDB-lite"/>
    </source>
</evidence>
<evidence type="ECO:0000313" key="4">
    <source>
        <dbReference type="Proteomes" id="UP000631694"/>
    </source>
</evidence>
<dbReference type="Pfam" id="PF04940">
    <property type="entry name" value="BLUF"/>
    <property type="match status" value="1"/>
</dbReference>
<proteinExistence type="predicted"/>
<dbReference type="PROSITE" id="PS50925">
    <property type="entry name" value="BLUF"/>
    <property type="match status" value="1"/>
</dbReference>
<dbReference type="AlphaFoldDB" id="A0A931I3Q0"/>
<dbReference type="InterPro" id="IPR036046">
    <property type="entry name" value="Acylphosphatase-like_dom_sf"/>
</dbReference>
<dbReference type="SUPFAM" id="SSF54975">
    <property type="entry name" value="Acylphosphatase/BLUF domain-like"/>
    <property type="match status" value="1"/>
</dbReference>
<reference evidence="3" key="1">
    <citation type="submission" date="2020-12" db="EMBL/GenBank/DDBJ databases">
        <title>Methylobrevis albus sp. nov., isolated from fresh water lack sediment.</title>
        <authorList>
            <person name="Zou Q."/>
        </authorList>
    </citation>
    <scope>NUCLEOTIDE SEQUENCE</scope>
    <source>
        <strain evidence="3">L22</strain>
    </source>
</reference>
<feature type="region of interest" description="Disordered" evidence="1">
    <location>
        <begin position="147"/>
        <end position="181"/>
    </location>
</feature>
<sequence>MYLFRMSFYSDNNMGAGERPIASEIKAILAACSRYTLASGITGALVFNERYFVQVMEGERSLLSRTVWSIASDARQKNMVLLSAAPINERLFLGWSVGYAGHSEQADALYLRHAIMGALDPSRMTAESVENLVAEFVTGENPFVISSRHAAAAPPPKPAPRAGETIKVRPAPPSPRVPTTG</sequence>
<feature type="compositionally biased region" description="Pro residues" evidence="1">
    <location>
        <begin position="170"/>
        <end position="181"/>
    </location>
</feature>
<feature type="domain" description="BLUF" evidence="2">
    <location>
        <begin position="3"/>
        <end position="98"/>
    </location>
</feature>
<dbReference type="RefSeq" id="WP_197311385.1">
    <property type="nucleotide sequence ID" value="NZ_JADZLT010000050.1"/>
</dbReference>
<dbReference type="Gene3D" id="3.30.70.100">
    <property type="match status" value="1"/>
</dbReference>
<evidence type="ECO:0000259" key="2">
    <source>
        <dbReference type="PROSITE" id="PS50925"/>
    </source>
</evidence>
<dbReference type="InterPro" id="IPR007024">
    <property type="entry name" value="BLUF_domain"/>
</dbReference>
<gene>
    <name evidence="3" type="ORF">I5731_10750</name>
</gene>
<comment type="caution">
    <text evidence="3">The sequence shown here is derived from an EMBL/GenBank/DDBJ whole genome shotgun (WGS) entry which is preliminary data.</text>
</comment>
<name>A0A931I3Q0_9HYPH</name>
<dbReference type="GO" id="GO:0071949">
    <property type="term" value="F:FAD binding"/>
    <property type="evidence" value="ECO:0007669"/>
    <property type="project" value="InterPro"/>
</dbReference>
<dbReference type="Proteomes" id="UP000631694">
    <property type="component" value="Unassembled WGS sequence"/>
</dbReference>
<dbReference type="GO" id="GO:0009882">
    <property type="term" value="F:blue light photoreceptor activity"/>
    <property type="evidence" value="ECO:0007669"/>
    <property type="project" value="InterPro"/>
</dbReference>
<dbReference type="SMART" id="SM01034">
    <property type="entry name" value="BLUF"/>
    <property type="match status" value="1"/>
</dbReference>
<protein>
    <submittedName>
        <fullName evidence="3">BLUF domain-containing protein</fullName>
    </submittedName>
</protein>
<accession>A0A931I3Q0</accession>
<keyword evidence="4" id="KW-1185">Reference proteome</keyword>
<evidence type="ECO:0000313" key="3">
    <source>
        <dbReference type="EMBL" id="MBH0238303.1"/>
    </source>
</evidence>